<protein>
    <submittedName>
        <fullName evidence="2">Uncharacterized protein</fullName>
    </submittedName>
</protein>
<gene>
    <name evidence="2" type="ORF">SHKM778_22980</name>
</gene>
<feature type="compositionally biased region" description="Basic and acidic residues" evidence="1">
    <location>
        <begin position="114"/>
        <end position="123"/>
    </location>
</feature>
<sequence length="332" mass="33685">MPENECLFRGEEEVGVVGRVLPAVAEEGGNPPDGVGDARDEGGAVIGRRTCRFVAAGVLRAVAGVVVPAEEVGVPSAVAAGELPVEEGGIRLAGEGGVRPTVGSGVLPAEEGGEQDRVDRWGGSRDVGQTGQAEAVHVGRGPVQDGDEQGRAAGREERRSTSPSGAGTPVSRTQQRRRFSTAAAWAAVSGSGWSRKPAPMLVSHSVWGGSPSWWGTRGFVRSAGVGVVCKGGSSGSGPGGAVTVRERGVRPPARPGATAIADTGRPVRLVTVGEVVTRRNPRAGRRSPTATNRGPPAGLRDATGSLAGWAGNSRSPASNRRISGRSARSGGL</sequence>
<evidence type="ECO:0000313" key="2">
    <source>
        <dbReference type="EMBL" id="BFO15910.1"/>
    </source>
</evidence>
<feature type="compositionally biased region" description="Low complexity" evidence="1">
    <location>
        <begin position="318"/>
        <end position="332"/>
    </location>
</feature>
<dbReference type="AlphaFoldDB" id="A0AAT9HF17"/>
<proteinExistence type="predicted"/>
<reference evidence="2" key="1">
    <citation type="submission" date="2024-06" db="EMBL/GenBank/DDBJ databases">
        <authorList>
            <consortium name="consrtm"/>
            <person name="Uemura M."/>
            <person name="Terahara T."/>
        </authorList>
    </citation>
    <scope>NUCLEOTIDE SEQUENCE</scope>
    <source>
        <strain evidence="2">KM77-8</strain>
    </source>
</reference>
<accession>A0AAT9HF17</accession>
<reference evidence="2" key="2">
    <citation type="submission" date="2024-07" db="EMBL/GenBank/DDBJ databases">
        <title>Streptomyces haneummycinica sp. nov., a new antibiotic-producing actinobacterium isolated from marine sediment.</title>
        <authorList>
            <person name="Uemura M."/>
            <person name="Hamada M."/>
            <person name="Hirano S."/>
            <person name="Kobayashi K."/>
            <person name="Ohshiro T."/>
            <person name="Kobayashi T."/>
            <person name="Terahara T."/>
        </authorList>
    </citation>
    <scope>NUCLEOTIDE SEQUENCE</scope>
    <source>
        <strain evidence="2">KM77-8</strain>
    </source>
</reference>
<dbReference type="EMBL" id="AP035768">
    <property type="protein sequence ID" value="BFO15910.1"/>
    <property type="molecule type" value="Genomic_DNA"/>
</dbReference>
<name>A0AAT9HF17_9ACTN</name>
<feature type="region of interest" description="Disordered" evidence="1">
    <location>
        <begin position="92"/>
        <end position="179"/>
    </location>
</feature>
<feature type="compositionally biased region" description="Basic and acidic residues" evidence="1">
    <location>
        <begin position="148"/>
        <end position="160"/>
    </location>
</feature>
<organism evidence="2">
    <name type="scientific">Streptomyces haneummycinicus</name>
    <dbReference type="NCBI Taxonomy" id="3074435"/>
    <lineage>
        <taxon>Bacteria</taxon>
        <taxon>Bacillati</taxon>
        <taxon>Actinomycetota</taxon>
        <taxon>Actinomycetes</taxon>
        <taxon>Kitasatosporales</taxon>
        <taxon>Streptomycetaceae</taxon>
        <taxon>Streptomyces</taxon>
    </lineage>
</organism>
<feature type="region of interest" description="Disordered" evidence="1">
    <location>
        <begin position="230"/>
        <end position="332"/>
    </location>
</feature>
<evidence type="ECO:0000256" key="1">
    <source>
        <dbReference type="SAM" id="MobiDB-lite"/>
    </source>
</evidence>
<feature type="compositionally biased region" description="Polar residues" evidence="1">
    <location>
        <begin position="161"/>
        <end position="173"/>
    </location>
</feature>